<dbReference type="Proteomes" id="UP001374535">
    <property type="component" value="Chromosome 1"/>
</dbReference>
<dbReference type="AlphaFoldDB" id="A0AAQ3PB33"/>
<dbReference type="GO" id="GO:0016301">
    <property type="term" value="F:kinase activity"/>
    <property type="evidence" value="ECO:0007669"/>
    <property type="project" value="UniProtKB-KW"/>
</dbReference>
<keyword evidence="3" id="KW-0418">Kinase</keyword>
<keyword evidence="6" id="KW-1185">Reference proteome</keyword>
<organism evidence="5 6">
    <name type="scientific">Vigna mungo</name>
    <name type="common">Black gram</name>
    <name type="synonym">Phaseolus mungo</name>
    <dbReference type="NCBI Taxonomy" id="3915"/>
    <lineage>
        <taxon>Eukaryota</taxon>
        <taxon>Viridiplantae</taxon>
        <taxon>Streptophyta</taxon>
        <taxon>Embryophyta</taxon>
        <taxon>Tracheophyta</taxon>
        <taxon>Spermatophyta</taxon>
        <taxon>Magnoliopsida</taxon>
        <taxon>eudicotyledons</taxon>
        <taxon>Gunneridae</taxon>
        <taxon>Pentapetalae</taxon>
        <taxon>rosids</taxon>
        <taxon>fabids</taxon>
        <taxon>Fabales</taxon>
        <taxon>Fabaceae</taxon>
        <taxon>Papilionoideae</taxon>
        <taxon>50 kb inversion clade</taxon>
        <taxon>NPAAA clade</taxon>
        <taxon>indigoferoid/millettioid clade</taxon>
        <taxon>Phaseoleae</taxon>
        <taxon>Vigna</taxon>
    </lineage>
</organism>
<evidence type="ECO:0000313" key="6">
    <source>
        <dbReference type="Proteomes" id="UP001374535"/>
    </source>
</evidence>
<sequence>TRGKASRESDVFSFGVVALEIACGRKAIESNMKEEQIYLVDWVLELHSIGEVLKASDPSLYGHFDEKEMETLMIVGLCCTHTDYLMRPTIRQVVQMLNFEAPLPILTQRGSVHNASFSSMASRTPAFANNQPLSSTSSSSVFTGSSQSTTTLEIITPTAANLHTY</sequence>
<dbReference type="InterPro" id="IPR011009">
    <property type="entry name" value="Kinase-like_dom_sf"/>
</dbReference>
<reference evidence="5 6" key="1">
    <citation type="journal article" date="2023" name="Life. Sci Alliance">
        <title>Evolutionary insights into 3D genome organization and epigenetic landscape of Vigna mungo.</title>
        <authorList>
            <person name="Junaid A."/>
            <person name="Singh B."/>
            <person name="Bhatia S."/>
        </authorList>
    </citation>
    <scope>NUCLEOTIDE SEQUENCE [LARGE SCALE GENOMIC DNA]</scope>
    <source>
        <strain evidence="5">Urdbean</strain>
    </source>
</reference>
<gene>
    <name evidence="5" type="ORF">V8G54_004040</name>
</gene>
<dbReference type="Gene3D" id="1.10.510.10">
    <property type="entry name" value="Transferase(Phosphotransferase) domain 1"/>
    <property type="match status" value="1"/>
</dbReference>
<accession>A0AAQ3PB33</accession>
<protein>
    <submittedName>
        <fullName evidence="5">Uncharacterized protein</fullName>
    </submittedName>
</protein>
<evidence type="ECO:0000256" key="3">
    <source>
        <dbReference type="ARBA" id="ARBA00022777"/>
    </source>
</evidence>
<evidence type="ECO:0000313" key="5">
    <source>
        <dbReference type="EMBL" id="WVZ25496.1"/>
    </source>
</evidence>
<dbReference type="EMBL" id="CP144700">
    <property type="protein sequence ID" value="WVZ25496.1"/>
    <property type="molecule type" value="Genomic_DNA"/>
</dbReference>
<dbReference type="InterPro" id="IPR052059">
    <property type="entry name" value="CR_Ser/Thr_kinase"/>
</dbReference>
<dbReference type="PANTHER" id="PTHR47973">
    <property type="entry name" value="CYSTEINE-RICH RECEPTOR-LIKE PROTEIN KINASE 3"/>
    <property type="match status" value="1"/>
</dbReference>
<proteinExistence type="predicted"/>
<dbReference type="SUPFAM" id="SSF56112">
    <property type="entry name" value="Protein kinase-like (PK-like)"/>
    <property type="match status" value="1"/>
</dbReference>
<keyword evidence="1" id="KW-0808">Transferase</keyword>
<evidence type="ECO:0000256" key="1">
    <source>
        <dbReference type="ARBA" id="ARBA00022679"/>
    </source>
</evidence>
<keyword evidence="4" id="KW-0067">ATP-binding</keyword>
<feature type="non-terminal residue" evidence="5">
    <location>
        <position position="1"/>
    </location>
</feature>
<keyword evidence="2" id="KW-0547">Nucleotide-binding</keyword>
<evidence type="ECO:0000256" key="4">
    <source>
        <dbReference type="ARBA" id="ARBA00022840"/>
    </source>
</evidence>
<dbReference type="GO" id="GO:0005524">
    <property type="term" value="F:ATP binding"/>
    <property type="evidence" value="ECO:0007669"/>
    <property type="project" value="UniProtKB-KW"/>
</dbReference>
<evidence type="ECO:0000256" key="2">
    <source>
        <dbReference type="ARBA" id="ARBA00022741"/>
    </source>
</evidence>
<name>A0AAQ3PB33_VIGMU</name>